<dbReference type="Proteomes" id="UP000319613">
    <property type="component" value="Unassembled WGS sequence"/>
</dbReference>
<dbReference type="GO" id="GO:0005524">
    <property type="term" value="F:ATP binding"/>
    <property type="evidence" value="ECO:0007669"/>
    <property type="project" value="UniProtKB-KW"/>
</dbReference>
<evidence type="ECO:0000256" key="5">
    <source>
        <dbReference type="ARBA" id="ARBA00022917"/>
    </source>
</evidence>
<evidence type="ECO:0000256" key="4">
    <source>
        <dbReference type="ARBA" id="ARBA00022840"/>
    </source>
</evidence>
<evidence type="ECO:0000256" key="6">
    <source>
        <dbReference type="ARBA" id="ARBA00023146"/>
    </source>
</evidence>
<dbReference type="NCBIfam" id="TIGR00234">
    <property type="entry name" value="tyrS"/>
    <property type="match status" value="1"/>
</dbReference>
<keyword evidence="6 10" id="KW-0030">Aminoacyl-tRNA synthetase</keyword>
<name>A0A554JA60_9BACT</name>
<evidence type="ECO:0000256" key="7">
    <source>
        <dbReference type="ARBA" id="ARBA00048248"/>
    </source>
</evidence>
<dbReference type="CDD" id="cd00165">
    <property type="entry name" value="S4"/>
    <property type="match status" value="1"/>
</dbReference>
<dbReference type="Gene3D" id="3.10.290.10">
    <property type="entry name" value="RNA-binding S4 domain"/>
    <property type="match status" value="1"/>
</dbReference>
<dbReference type="PROSITE" id="PS50889">
    <property type="entry name" value="S4"/>
    <property type="match status" value="1"/>
</dbReference>
<dbReference type="InterPro" id="IPR002305">
    <property type="entry name" value="aa-tRNA-synth_Ic"/>
</dbReference>
<dbReference type="Gene3D" id="1.10.240.10">
    <property type="entry name" value="Tyrosyl-Transfer RNA Synthetase"/>
    <property type="match status" value="1"/>
</dbReference>
<keyword evidence="2 10" id="KW-0436">Ligase</keyword>
<dbReference type="Pfam" id="PF00579">
    <property type="entry name" value="tRNA-synt_1b"/>
    <property type="match status" value="1"/>
</dbReference>
<dbReference type="InterPro" id="IPR036986">
    <property type="entry name" value="S4_RNA-bd_sf"/>
</dbReference>
<evidence type="ECO:0000313" key="11">
    <source>
        <dbReference type="EMBL" id="TSC65248.1"/>
    </source>
</evidence>
<keyword evidence="5 10" id="KW-0648">Protein biosynthesis</keyword>
<dbReference type="InterPro" id="IPR024088">
    <property type="entry name" value="Tyr-tRNA-ligase_bac-type"/>
</dbReference>
<dbReference type="GO" id="GO:0004831">
    <property type="term" value="F:tyrosine-tRNA ligase activity"/>
    <property type="evidence" value="ECO:0007669"/>
    <property type="project" value="UniProtKB-UniRule"/>
</dbReference>
<comment type="caution">
    <text evidence="11">The sequence shown here is derived from an EMBL/GenBank/DDBJ whole genome shotgun (WGS) entry which is preliminary data.</text>
</comment>
<dbReference type="InterPro" id="IPR002307">
    <property type="entry name" value="Tyr-tRNA-ligase"/>
</dbReference>
<dbReference type="PRINTS" id="PR01040">
    <property type="entry name" value="TRNASYNTHTYR"/>
</dbReference>
<protein>
    <recommendedName>
        <fullName evidence="1 8">Tyrosine--tRNA ligase</fullName>
        <ecNumber evidence="1 8">6.1.1.1</ecNumber>
    </recommendedName>
</protein>
<dbReference type="InterPro" id="IPR014729">
    <property type="entry name" value="Rossmann-like_a/b/a_fold"/>
</dbReference>
<gene>
    <name evidence="11" type="ORF">G01um101477_559</name>
</gene>
<dbReference type="EC" id="6.1.1.1" evidence="1 8"/>
<evidence type="ECO:0000256" key="2">
    <source>
        <dbReference type="ARBA" id="ARBA00022598"/>
    </source>
</evidence>
<comment type="catalytic activity">
    <reaction evidence="7">
        <text>tRNA(Tyr) + L-tyrosine + ATP = L-tyrosyl-tRNA(Tyr) + AMP + diphosphate + H(+)</text>
        <dbReference type="Rhea" id="RHEA:10220"/>
        <dbReference type="Rhea" id="RHEA-COMP:9706"/>
        <dbReference type="Rhea" id="RHEA-COMP:9707"/>
        <dbReference type="ChEBI" id="CHEBI:15378"/>
        <dbReference type="ChEBI" id="CHEBI:30616"/>
        <dbReference type="ChEBI" id="CHEBI:33019"/>
        <dbReference type="ChEBI" id="CHEBI:58315"/>
        <dbReference type="ChEBI" id="CHEBI:78442"/>
        <dbReference type="ChEBI" id="CHEBI:78536"/>
        <dbReference type="ChEBI" id="CHEBI:456215"/>
        <dbReference type="EC" id="6.1.1.1"/>
    </reaction>
</comment>
<dbReference type="GO" id="GO:0005829">
    <property type="term" value="C:cytosol"/>
    <property type="evidence" value="ECO:0007669"/>
    <property type="project" value="TreeGrafter"/>
</dbReference>
<evidence type="ECO:0000256" key="10">
    <source>
        <dbReference type="RuleBase" id="RU363036"/>
    </source>
</evidence>
<evidence type="ECO:0000313" key="12">
    <source>
        <dbReference type="Proteomes" id="UP000319613"/>
    </source>
</evidence>
<evidence type="ECO:0000256" key="1">
    <source>
        <dbReference type="ARBA" id="ARBA00013160"/>
    </source>
</evidence>
<evidence type="ECO:0000256" key="3">
    <source>
        <dbReference type="ARBA" id="ARBA00022741"/>
    </source>
</evidence>
<dbReference type="SUPFAM" id="SSF55174">
    <property type="entry name" value="Alpha-L RNA-binding motif"/>
    <property type="match status" value="1"/>
</dbReference>
<dbReference type="AlphaFoldDB" id="A0A554JA60"/>
<accession>A0A554JA60</accession>
<evidence type="ECO:0000256" key="9">
    <source>
        <dbReference type="PROSITE-ProRule" id="PRU00182"/>
    </source>
</evidence>
<dbReference type="Gene3D" id="3.40.50.620">
    <property type="entry name" value="HUPs"/>
    <property type="match status" value="1"/>
</dbReference>
<dbReference type="SUPFAM" id="SSF52374">
    <property type="entry name" value="Nucleotidylyl transferase"/>
    <property type="match status" value="1"/>
</dbReference>
<dbReference type="GO" id="GO:0003723">
    <property type="term" value="F:RNA binding"/>
    <property type="evidence" value="ECO:0007669"/>
    <property type="project" value="UniProtKB-KW"/>
</dbReference>
<sequence length="390" mass="43892">MKTDINEILTRGVNEIIDPISLKKRLGGKKKLRVKLGIDPTAKAIHIGRAVVLWKLRALQDAGHKIVLIIGDFTGLIGDTSDKDSERPMLSPKQVKENMKNYISQFGKIVDLKKSEIHYNSKWLKKLGYLEIAEQADQFSLHEFEARENIARRTKEQKRISLRELLYPLMQGYDSVAIKADLEVGGTDQRFNLLAGRVLQRFYKQTPQEIMTFDLLEGTDGRKMSSSWGNVINITDSSSQMFGKTMSILDRLIVPYFVMCTPHISLSEIEEIEKGLKSGKLNPRDVKARLATELVRLYHGNKAAEAAMIGFDRVHKDKGIPTNLKGFKLAERSIIEVLIGTGLAQSNTVARRLIDQGGVKINSKTCESYISIVPKDSIVQVGKRNFVKII</sequence>
<evidence type="ECO:0000256" key="8">
    <source>
        <dbReference type="NCBIfam" id="TIGR00234"/>
    </source>
</evidence>
<keyword evidence="4 10" id="KW-0067">ATP-binding</keyword>
<dbReference type="PANTHER" id="PTHR11766:SF1">
    <property type="entry name" value="TYROSINE--TRNA LIGASE"/>
    <property type="match status" value="1"/>
</dbReference>
<keyword evidence="3 10" id="KW-0547">Nucleotide-binding</keyword>
<proteinExistence type="inferred from homology"/>
<reference evidence="11 12" key="1">
    <citation type="submission" date="2017-07" db="EMBL/GenBank/DDBJ databases">
        <title>Mechanisms for carbon and nitrogen cycling indicate functional differentiation within the Candidate Phyla Radiation.</title>
        <authorList>
            <person name="Danczak R.E."/>
            <person name="Johnston M.D."/>
            <person name="Kenah C."/>
            <person name="Slattery M."/>
            <person name="Wrighton K.C."/>
            <person name="Wilkins M.J."/>
        </authorList>
    </citation>
    <scope>NUCLEOTIDE SEQUENCE [LARGE SCALE GENOMIC DNA]</scope>
    <source>
        <strain evidence="11">Gr01-1014_77</strain>
    </source>
</reference>
<organism evidence="11 12">
    <name type="scientific">Candidatus Doudnabacteria bacterium Gr01-1014_77</name>
    <dbReference type="NCBI Taxonomy" id="2017133"/>
    <lineage>
        <taxon>Bacteria</taxon>
        <taxon>Candidatus Doudnaibacteriota</taxon>
    </lineage>
</organism>
<dbReference type="GO" id="GO:0006437">
    <property type="term" value="P:tyrosyl-tRNA aminoacylation"/>
    <property type="evidence" value="ECO:0007669"/>
    <property type="project" value="UniProtKB-UniRule"/>
</dbReference>
<dbReference type="PANTHER" id="PTHR11766">
    <property type="entry name" value="TYROSYL-TRNA SYNTHETASE"/>
    <property type="match status" value="1"/>
</dbReference>
<comment type="similarity">
    <text evidence="10">Belongs to the class-I aminoacyl-tRNA synthetase family.</text>
</comment>
<dbReference type="EMBL" id="VMFF01000057">
    <property type="protein sequence ID" value="TSC65248.1"/>
    <property type="molecule type" value="Genomic_DNA"/>
</dbReference>
<keyword evidence="9" id="KW-0694">RNA-binding</keyword>